<evidence type="ECO:0000256" key="1">
    <source>
        <dbReference type="SAM" id="Phobius"/>
    </source>
</evidence>
<comment type="caution">
    <text evidence="2">The sequence shown here is derived from an EMBL/GenBank/DDBJ whole genome shotgun (WGS) entry which is preliminary data.</text>
</comment>
<keyword evidence="1" id="KW-0472">Membrane</keyword>
<feature type="transmembrane region" description="Helical" evidence="1">
    <location>
        <begin position="6"/>
        <end position="24"/>
    </location>
</feature>
<keyword evidence="3" id="KW-1185">Reference proteome</keyword>
<gene>
    <name evidence="2" type="ORF">GCM10009117_00510</name>
</gene>
<dbReference type="RefSeq" id="WP_343762311.1">
    <property type="nucleotide sequence ID" value="NZ_BAAAFG010000001.1"/>
</dbReference>
<sequence>MGKIFIFIAALGLFLAFSFLVWKSTQGFMKKEYSKKFRKNWGFKMYHYTFILMVGGGFTVLFIKLLENTGLINP</sequence>
<evidence type="ECO:0000313" key="2">
    <source>
        <dbReference type="EMBL" id="GAA0870906.1"/>
    </source>
</evidence>
<keyword evidence="1" id="KW-1133">Transmembrane helix</keyword>
<accession>A0ABN1MCS9</accession>
<protein>
    <submittedName>
        <fullName evidence="2">Uncharacterized protein</fullName>
    </submittedName>
</protein>
<dbReference type="Proteomes" id="UP001500507">
    <property type="component" value="Unassembled WGS sequence"/>
</dbReference>
<reference evidence="2 3" key="1">
    <citation type="journal article" date="2019" name="Int. J. Syst. Evol. Microbiol.">
        <title>The Global Catalogue of Microorganisms (GCM) 10K type strain sequencing project: providing services to taxonomists for standard genome sequencing and annotation.</title>
        <authorList>
            <consortium name="The Broad Institute Genomics Platform"/>
            <consortium name="The Broad Institute Genome Sequencing Center for Infectious Disease"/>
            <person name="Wu L."/>
            <person name="Ma J."/>
        </authorList>
    </citation>
    <scope>NUCLEOTIDE SEQUENCE [LARGE SCALE GENOMIC DNA]</scope>
    <source>
        <strain evidence="2 3">JCM 16082</strain>
    </source>
</reference>
<keyword evidence="1" id="KW-0812">Transmembrane</keyword>
<name>A0ABN1MCS9_9FLAO</name>
<feature type="transmembrane region" description="Helical" evidence="1">
    <location>
        <begin position="45"/>
        <end position="66"/>
    </location>
</feature>
<proteinExistence type="predicted"/>
<evidence type="ECO:0000313" key="3">
    <source>
        <dbReference type="Proteomes" id="UP001500507"/>
    </source>
</evidence>
<organism evidence="2 3">
    <name type="scientific">Gangjinia marincola</name>
    <dbReference type="NCBI Taxonomy" id="578463"/>
    <lineage>
        <taxon>Bacteria</taxon>
        <taxon>Pseudomonadati</taxon>
        <taxon>Bacteroidota</taxon>
        <taxon>Flavobacteriia</taxon>
        <taxon>Flavobacteriales</taxon>
        <taxon>Flavobacteriaceae</taxon>
        <taxon>Gangjinia</taxon>
    </lineage>
</organism>
<dbReference type="EMBL" id="BAAAFG010000001">
    <property type="protein sequence ID" value="GAA0870906.1"/>
    <property type="molecule type" value="Genomic_DNA"/>
</dbReference>